<reference evidence="2" key="1">
    <citation type="submission" date="2022-11" db="UniProtKB">
        <authorList>
            <consortium name="WormBaseParasite"/>
        </authorList>
    </citation>
    <scope>IDENTIFICATION</scope>
</reference>
<sequence>MAGTMRTEKTKVNEMIGRYLLALGKIQDQMFEHYNGEGSQVYANFYDLGALDGHIRFCEHLSKSYERSNQGLNVVCDMWNSICSKLGKLDAHSKKEFTSIPKSIAALCLLEGKYYETIKCLWVICLNPEDLNAWFLVMRWSIFLEEWDILDIILSKEDKTPKSTSDGYQILIECVRLVHKLHTVESRLQPDVASDIAGKLKEIIAFGKKTFLFSHCQAILRSALVQAARLPKADLQKLGDPLHNRTCNFAKPSSILFKCDQSSSVHKKAANTDEFLKMCSSIAEFFETFDICMEEFMDAGLPREAEAYCVGTWKYGLAFGCLIELCDHFHFSTT</sequence>
<dbReference type="Proteomes" id="UP000887574">
    <property type="component" value="Unplaced"/>
</dbReference>
<evidence type="ECO:0000313" key="2">
    <source>
        <dbReference type="WBParaSite" id="jg7061"/>
    </source>
</evidence>
<keyword evidence="1" id="KW-1185">Reference proteome</keyword>
<evidence type="ECO:0000313" key="1">
    <source>
        <dbReference type="Proteomes" id="UP000887574"/>
    </source>
</evidence>
<accession>A0A915EJU3</accession>
<dbReference type="WBParaSite" id="jg7061">
    <property type="protein sequence ID" value="jg7061"/>
    <property type="gene ID" value="jg7061"/>
</dbReference>
<protein>
    <submittedName>
        <fullName evidence="2">Nuclear pore complex protein Nup85</fullName>
    </submittedName>
</protein>
<dbReference type="AlphaFoldDB" id="A0A915EJU3"/>
<organism evidence="1 2">
    <name type="scientific">Ditylenchus dipsaci</name>
    <dbReference type="NCBI Taxonomy" id="166011"/>
    <lineage>
        <taxon>Eukaryota</taxon>
        <taxon>Metazoa</taxon>
        <taxon>Ecdysozoa</taxon>
        <taxon>Nematoda</taxon>
        <taxon>Chromadorea</taxon>
        <taxon>Rhabditida</taxon>
        <taxon>Tylenchina</taxon>
        <taxon>Tylenchomorpha</taxon>
        <taxon>Sphaerularioidea</taxon>
        <taxon>Anguinidae</taxon>
        <taxon>Anguininae</taxon>
        <taxon>Ditylenchus</taxon>
    </lineage>
</organism>
<name>A0A915EJU3_9BILA</name>
<proteinExistence type="predicted"/>